<name>N8YW86_ACIBZ</name>
<proteinExistence type="predicted"/>
<dbReference type="EMBL" id="APPK01000004">
    <property type="protein sequence ID" value="ENV23818.1"/>
    <property type="molecule type" value="Genomic_DNA"/>
</dbReference>
<dbReference type="HOGENOM" id="CLU_1270016_0_0_6"/>
<evidence type="ECO:0000313" key="2">
    <source>
        <dbReference type="Proteomes" id="UP000013270"/>
    </source>
</evidence>
<dbReference type="PATRIC" id="fig|1217651.3.peg.121"/>
<dbReference type="Proteomes" id="UP000013270">
    <property type="component" value="Unassembled WGS sequence"/>
</dbReference>
<protein>
    <submittedName>
        <fullName evidence="1">Uncharacterized protein</fullName>
    </submittedName>
</protein>
<accession>N8YW86</accession>
<sequence>MTFIKLEKIELQFPSDNLSLEGRKQLKDKYFDIVETMFITAENFHKISLPIASKIGSENFNNFFIYSNDLLKRDVFFPGTKARWESMLGSYEILIFRCNGSKTAIYFEESNDTLTLSDQAKIILEDNGIEISARTLYLRYKELKKFYKKVKYYCYLIENTQNVLEWQSGDSSYYDMTIRFDPESVKLKPAHYQFYYESKNRKDKNTDKLIIDSKNIH</sequence>
<organism evidence="1 2">
    <name type="scientific">Acinetobacter bereziniae NIPH 3</name>
    <dbReference type="NCBI Taxonomy" id="1217651"/>
    <lineage>
        <taxon>Bacteria</taxon>
        <taxon>Pseudomonadati</taxon>
        <taxon>Pseudomonadota</taxon>
        <taxon>Gammaproteobacteria</taxon>
        <taxon>Moraxellales</taxon>
        <taxon>Moraxellaceae</taxon>
        <taxon>Acinetobacter</taxon>
    </lineage>
</organism>
<reference evidence="1 2" key="1">
    <citation type="submission" date="2013-02" db="EMBL/GenBank/DDBJ databases">
        <title>The Genome Sequence of Acinetobacter bereziniae NIPH 3.</title>
        <authorList>
            <consortium name="The Broad Institute Genome Sequencing Platform"/>
            <consortium name="The Broad Institute Genome Sequencing Center for Infectious Disease"/>
            <person name="Cerqueira G."/>
            <person name="Feldgarden M."/>
            <person name="Courvalin P."/>
            <person name="Perichon B."/>
            <person name="Grillot-Courvalin C."/>
            <person name="Clermont D."/>
            <person name="Rocha E."/>
            <person name="Yoon E.-J."/>
            <person name="Nemec A."/>
            <person name="Walker B."/>
            <person name="Young S.K."/>
            <person name="Zeng Q."/>
            <person name="Gargeya S."/>
            <person name="Fitzgerald M."/>
            <person name="Haas B."/>
            <person name="Abouelleil A."/>
            <person name="Alvarado L."/>
            <person name="Arachchi H.M."/>
            <person name="Berlin A.M."/>
            <person name="Chapman S.B."/>
            <person name="Dewar J."/>
            <person name="Goldberg J."/>
            <person name="Griggs A."/>
            <person name="Gujja S."/>
            <person name="Hansen M."/>
            <person name="Howarth C."/>
            <person name="Imamovic A."/>
            <person name="Larimer J."/>
            <person name="McCowan C."/>
            <person name="Murphy C."/>
            <person name="Neiman D."/>
            <person name="Pearson M."/>
            <person name="Priest M."/>
            <person name="Roberts A."/>
            <person name="Saif S."/>
            <person name="Shea T."/>
            <person name="Sisk P."/>
            <person name="Sykes S."/>
            <person name="Wortman J."/>
            <person name="Nusbaum C."/>
            <person name="Birren B."/>
        </authorList>
    </citation>
    <scope>NUCLEOTIDE SEQUENCE [LARGE SCALE GENOMIC DNA]</scope>
    <source>
        <strain evidence="1 2">NIPH 3</strain>
    </source>
</reference>
<gene>
    <name evidence="1" type="ORF">F963_00125</name>
</gene>
<evidence type="ECO:0000313" key="1">
    <source>
        <dbReference type="EMBL" id="ENV23818.1"/>
    </source>
</evidence>
<comment type="caution">
    <text evidence="1">The sequence shown here is derived from an EMBL/GenBank/DDBJ whole genome shotgun (WGS) entry which is preliminary data.</text>
</comment>
<dbReference type="AlphaFoldDB" id="N8YW86"/>